<sequence length="287" mass="34582">MQEKKKYRMNIVMAADYRMHEQVEVTMKSVLQYHQGVQFFLLNKDYPTEWFERLNNHMRHLDSVIHNKEIRSQEYEQFRTYHYVTEATFYRYHIPELVDEEKVLYLDADIIVTGDLQSFYDLDMTNYGMAAVADPIVAFDRHKTEFNAGVMLVNNKKWREKMVLKEALKMHRDSSLELRDADQSVLNILFRNDWLAVDETYNYQIAATRPDMRQEKDMIRGRILHYTTAAKPFSNKAIGIKHGLKLWLKRKISFREYLRNTYTVPFADEWYQVQRLSWEEIEETYGK</sequence>
<accession>A0A917A3K8</accession>
<evidence type="ECO:0000256" key="2">
    <source>
        <dbReference type="ARBA" id="ARBA00022679"/>
    </source>
</evidence>
<name>A0A917A3K8_9STRE</name>
<evidence type="ECO:0000313" key="5">
    <source>
        <dbReference type="Proteomes" id="UP000660801"/>
    </source>
</evidence>
<dbReference type="PANTHER" id="PTHR13778">
    <property type="entry name" value="GLYCOSYLTRANSFERASE 8 DOMAIN-CONTAINING PROTEIN"/>
    <property type="match status" value="1"/>
</dbReference>
<reference evidence="4" key="2">
    <citation type="submission" date="2020-09" db="EMBL/GenBank/DDBJ databases">
        <authorList>
            <person name="Sun Q."/>
            <person name="Zhou Y."/>
        </authorList>
    </citation>
    <scope>NUCLEOTIDE SEQUENCE</scope>
    <source>
        <strain evidence="4">CGMCC 1.15533</strain>
    </source>
</reference>
<dbReference type="PANTHER" id="PTHR13778:SF47">
    <property type="entry name" value="LIPOPOLYSACCHARIDE 1,3-GALACTOSYLTRANSFERASE"/>
    <property type="match status" value="1"/>
</dbReference>
<proteinExistence type="predicted"/>
<dbReference type="RefSeq" id="WP_068989680.1">
    <property type="nucleotide sequence ID" value="NZ_BMJN01000002.1"/>
</dbReference>
<dbReference type="InterPro" id="IPR029044">
    <property type="entry name" value="Nucleotide-diphossugar_trans"/>
</dbReference>
<keyword evidence="1" id="KW-0328">Glycosyltransferase</keyword>
<dbReference type="InterPro" id="IPR002495">
    <property type="entry name" value="Glyco_trans_8"/>
</dbReference>
<keyword evidence="5" id="KW-1185">Reference proteome</keyword>
<gene>
    <name evidence="4" type="ORF">GCM10011510_02400</name>
</gene>
<organism evidence="4 5">
    <name type="scientific">Streptococcus himalayensis</name>
    <dbReference type="NCBI Taxonomy" id="1888195"/>
    <lineage>
        <taxon>Bacteria</taxon>
        <taxon>Bacillati</taxon>
        <taxon>Bacillota</taxon>
        <taxon>Bacilli</taxon>
        <taxon>Lactobacillales</taxon>
        <taxon>Streptococcaceae</taxon>
        <taxon>Streptococcus</taxon>
    </lineage>
</organism>
<keyword evidence="2" id="KW-0808">Transferase</keyword>
<dbReference type="GO" id="GO:0046872">
    <property type="term" value="F:metal ion binding"/>
    <property type="evidence" value="ECO:0007669"/>
    <property type="project" value="UniProtKB-KW"/>
</dbReference>
<reference evidence="4" key="1">
    <citation type="journal article" date="2014" name="Int. J. Syst. Evol. Microbiol.">
        <title>Complete genome sequence of Corynebacterium casei LMG S-19264T (=DSM 44701T), isolated from a smear-ripened cheese.</title>
        <authorList>
            <consortium name="US DOE Joint Genome Institute (JGI-PGF)"/>
            <person name="Walter F."/>
            <person name="Albersmeier A."/>
            <person name="Kalinowski J."/>
            <person name="Ruckert C."/>
        </authorList>
    </citation>
    <scope>NUCLEOTIDE SEQUENCE</scope>
    <source>
        <strain evidence="4">CGMCC 1.15533</strain>
    </source>
</reference>
<dbReference type="CDD" id="cd04194">
    <property type="entry name" value="GT8_A4GalT_like"/>
    <property type="match status" value="1"/>
</dbReference>
<dbReference type="GO" id="GO:0016757">
    <property type="term" value="F:glycosyltransferase activity"/>
    <property type="evidence" value="ECO:0007669"/>
    <property type="project" value="UniProtKB-KW"/>
</dbReference>
<evidence type="ECO:0000313" key="4">
    <source>
        <dbReference type="EMBL" id="GGE24846.1"/>
    </source>
</evidence>
<dbReference type="InterPro" id="IPR050748">
    <property type="entry name" value="Glycosyltrans_8_dom-fam"/>
</dbReference>
<comment type="caution">
    <text evidence="4">The sequence shown here is derived from an EMBL/GenBank/DDBJ whole genome shotgun (WGS) entry which is preliminary data.</text>
</comment>
<evidence type="ECO:0000256" key="3">
    <source>
        <dbReference type="ARBA" id="ARBA00022723"/>
    </source>
</evidence>
<dbReference type="Proteomes" id="UP000660801">
    <property type="component" value="Unassembled WGS sequence"/>
</dbReference>
<evidence type="ECO:0008006" key="6">
    <source>
        <dbReference type="Google" id="ProtNLM"/>
    </source>
</evidence>
<dbReference type="SUPFAM" id="SSF53448">
    <property type="entry name" value="Nucleotide-diphospho-sugar transferases"/>
    <property type="match status" value="1"/>
</dbReference>
<protein>
    <recommendedName>
        <fullName evidence="6">Glycosyltransferase family 8 protein</fullName>
    </recommendedName>
</protein>
<dbReference type="EMBL" id="BMJN01000002">
    <property type="protein sequence ID" value="GGE24846.1"/>
    <property type="molecule type" value="Genomic_DNA"/>
</dbReference>
<keyword evidence="3" id="KW-0479">Metal-binding</keyword>
<dbReference type="AlphaFoldDB" id="A0A917A3K8"/>
<dbReference type="Pfam" id="PF01501">
    <property type="entry name" value="Glyco_transf_8"/>
    <property type="match status" value="1"/>
</dbReference>
<dbReference type="Gene3D" id="3.90.550.10">
    <property type="entry name" value="Spore Coat Polysaccharide Biosynthesis Protein SpsA, Chain A"/>
    <property type="match status" value="1"/>
</dbReference>
<evidence type="ECO:0000256" key="1">
    <source>
        <dbReference type="ARBA" id="ARBA00022676"/>
    </source>
</evidence>